<dbReference type="PANTHER" id="PTHR43610:SF1">
    <property type="entry name" value="N-ACETYLTRANSFERASE DOMAIN-CONTAINING PROTEIN"/>
    <property type="match status" value="1"/>
</dbReference>
<dbReference type="InterPro" id="IPR016181">
    <property type="entry name" value="Acyl_CoA_acyltransferase"/>
</dbReference>
<evidence type="ECO:0000313" key="2">
    <source>
        <dbReference type="EMBL" id="MDR7085991.1"/>
    </source>
</evidence>
<dbReference type="RefSeq" id="WP_309967086.1">
    <property type="nucleotide sequence ID" value="NZ_JAVDWH010000001.1"/>
</dbReference>
<dbReference type="Gene3D" id="3.40.630.30">
    <property type="match status" value="1"/>
</dbReference>
<sequence length="200" mass="22895">MSQWDETPNLVGDHVRLEQLQPHHAEGLLAASDDDEVFTWQLFARPTNLDEAKALIELYLGRPNTRSWAQVDQRTNEVAGLTTYYDIDPARRTVAIGSTWLGRRFWRTGINTESKLLLLRHAFDALDCARVVWHVDIRNERSQAAVTRIGGVREGVMRKHIIRRDGSWRDTVLFSMTDDEWPAARDALVFKLSANGKVQT</sequence>
<reference evidence="2 3" key="1">
    <citation type="submission" date="2023-07" db="EMBL/GenBank/DDBJ databases">
        <title>Sorghum-associated microbial communities from plants grown in Nebraska, USA.</title>
        <authorList>
            <person name="Schachtman D."/>
        </authorList>
    </citation>
    <scope>NUCLEOTIDE SEQUENCE [LARGE SCALE GENOMIC DNA]</scope>
    <source>
        <strain evidence="2 3">BE248</strain>
    </source>
</reference>
<name>A0ABU1ULE7_9ACTN</name>
<feature type="domain" description="N-acetyltransferase" evidence="1">
    <location>
        <begin position="26"/>
        <end position="179"/>
    </location>
</feature>
<dbReference type="SUPFAM" id="SSF55729">
    <property type="entry name" value="Acyl-CoA N-acyltransferases (Nat)"/>
    <property type="match status" value="1"/>
</dbReference>
<dbReference type="InterPro" id="IPR000182">
    <property type="entry name" value="GNAT_dom"/>
</dbReference>
<keyword evidence="3" id="KW-1185">Reference proteome</keyword>
<dbReference type="PANTHER" id="PTHR43610">
    <property type="entry name" value="BLL6696 PROTEIN"/>
    <property type="match status" value="1"/>
</dbReference>
<accession>A0ABU1ULE7</accession>
<comment type="caution">
    <text evidence="2">The sequence shown here is derived from an EMBL/GenBank/DDBJ whole genome shotgun (WGS) entry which is preliminary data.</text>
</comment>
<dbReference type="Proteomes" id="UP001257739">
    <property type="component" value="Unassembled WGS sequence"/>
</dbReference>
<dbReference type="Pfam" id="PF13302">
    <property type="entry name" value="Acetyltransf_3"/>
    <property type="match status" value="1"/>
</dbReference>
<dbReference type="PROSITE" id="PS51186">
    <property type="entry name" value="GNAT"/>
    <property type="match status" value="1"/>
</dbReference>
<gene>
    <name evidence="2" type="ORF">J2X11_000830</name>
</gene>
<dbReference type="EMBL" id="JAVDWH010000001">
    <property type="protein sequence ID" value="MDR7085991.1"/>
    <property type="molecule type" value="Genomic_DNA"/>
</dbReference>
<organism evidence="2 3">
    <name type="scientific">Aeromicrobium panaciterrae</name>
    <dbReference type="NCBI Taxonomy" id="363861"/>
    <lineage>
        <taxon>Bacteria</taxon>
        <taxon>Bacillati</taxon>
        <taxon>Actinomycetota</taxon>
        <taxon>Actinomycetes</taxon>
        <taxon>Propionibacteriales</taxon>
        <taxon>Nocardioidaceae</taxon>
        <taxon>Aeromicrobium</taxon>
    </lineage>
</organism>
<proteinExistence type="predicted"/>
<protein>
    <submittedName>
        <fullName evidence="2">RimJ/RimL family protein N-acetyltransferase</fullName>
    </submittedName>
</protein>
<evidence type="ECO:0000259" key="1">
    <source>
        <dbReference type="PROSITE" id="PS51186"/>
    </source>
</evidence>
<evidence type="ECO:0000313" key="3">
    <source>
        <dbReference type="Proteomes" id="UP001257739"/>
    </source>
</evidence>